<gene>
    <name evidence="5" type="ORF">MICPUN_61072</name>
</gene>
<sequence>MYKRDRGGFGPPKDRDDRYRRDDGRDGPDGGGAPGGWDRGRGGAPGDRDRGDRGWGDRGGHGGPAPHRPSMMSGSHPNARPSLLTSPTGNQRPRMHMPMGRANDQFYQSSNHFNDDFDEEGEIAAAPPQPAGPPPMTHPRMQGKTCHRCGGVGHFARDCPSSRDNRTCRVCGEVGHIARDCPMNRQGGPPPVQKPSDRDWDTPRESNRDAARNRERGYNEPDRAPPVPIRKSFSHERWGGGGATREDGELTAPSYAKNAQEGPHVSRAAAPVDVDRPPLSVPPRGGGVETDGGGGYADRGEVAVTHRGESVNLGGLTRFSSAPPGPTSLDDFGAAGAAASTPTTHAAKKGGWGGGLGAKASASKGAWGKGLARSKSALPGVGGGGDDSNQPPTPADGAKGVSSFAVPAPSPSFAFPDDASNPPLPGGPPPPGQEIRQDLRTPPPDWEDPTAKAARLAAFRADAAAKKELVDDLAKKKGDIMTAMEETDAEIEKLELEIAELDERDVNDKEQAEEQARHQEARLDRELDNLKRSVERAERNAEKAAVEAEEAKTKAEKLRKKAGLNKAGEIDPAAAAEAAARSRRCAEMIQEMVTGDEPRADVVARIVRANEQVANKSHDGLKHTCGLPLANELPRVSVEEIAARNFATENDPSRAGVRDAVKDVLRRRRAAVADKQLTLAVTYLKRREKWRVRMVAADRTRLEKMYGVKPGGKLPTPGSRGSGRLNSSMAGVAKSDYEEMQILQQLQRVEALKSIIKLPPQVLDPEERRLAAFKSRNALVEDPVAEVDALKLVRPWTAEEKKTFHEKFASFGKNFKRIAAFIDGRTTADCVVYYYQRQKTDDGFKGRRRALAKKKRAYAEAKRMTGGAWSNNAAGQAAQAAQQRAQREAQQRAIEEQQEAERKARAEKRKQARAGTGKTPKSAKKAAKPEAEAEGGDEGDEESNKPVSRSASEADLSTKGQAWTANEKKSFLAALAEHGKDFKAIAAAVGSKSQTAAKAFFGKHKKSLSLEKIVDDHAKAKAKEEKKSAAAKKKAPAKDEPAEKPETPAPGGAQDHAAHAAAGAQLAAAHAAAAAAAMAAYQQAVAAGAAATDPMLQAMLAGQMPTSGVAPDPAAMMAMFQQAMAAAAGGAGAGAPAVKAEETAAAAAAPSFFPSAETGAKRARDDDDDGDKEKASKAAKKEDGASAQASAGPPLSTAAAAAAAQAAKEGELPTASLKWGEGGGED</sequence>
<dbReference type="GO" id="GO:0003676">
    <property type="term" value="F:nucleic acid binding"/>
    <property type="evidence" value="ECO:0007669"/>
    <property type="project" value="InterPro"/>
</dbReference>
<evidence type="ECO:0000259" key="4">
    <source>
        <dbReference type="PROSITE" id="PS51293"/>
    </source>
</evidence>
<proteinExistence type="predicted"/>
<dbReference type="eggNOG" id="KOG0119">
    <property type="taxonomic scope" value="Eukaryota"/>
</dbReference>
<dbReference type="eggNOG" id="KOG1878">
    <property type="taxonomic scope" value="Eukaryota"/>
</dbReference>
<dbReference type="GeneID" id="8246330"/>
<dbReference type="Pfam" id="PF00249">
    <property type="entry name" value="Myb_DNA-binding"/>
    <property type="match status" value="2"/>
</dbReference>
<keyword evidence="1" id="KW-0863">Zinc-finger</keyword>
<feature type="compositionally biased region" description="Low complexity" evidence="2">
    <location>
        <begin position="1198"/>
        <end position="1207"/>
    </location>
</feature>
<feature type="region of interest" description="Disordered" evidence="2">
    <location>
        <begin position="313"/>
        <end position="449"/>
    </location>
</feature>
<feature type="compositionally biased region" description="Pro residues" evidence="2">
    <location>
        <begin position="422"/>
        <end position="432"/>
    </location>
</feature>
<dbReference type="PROSITE" id="PS51293">
    <property type="entry name" value="SANT"/>
    <property type="match status" value="2"/>
</dbReference>
<reference evidence="5 6" key="1">
    <citation type="journal article" date="2009" name="Science">
        <title>Green evolution and dynamic adaptations revealed by genomes of the marine picoeukaryotes Micromonas.</title>
        <authorList>
            <person name="Worden A.Z."/>
            <person name="Lee J.H."/>
            <person name="Mock T."/>
            <person name="Rouze P."/>
            <person name="Simmons M.P."/>
            <person name="Aerts A.L."/>
            <person name="Allen A.E."/>
            <person name="Cuvelier M.L."/>
            <person name="Derelle E."/>
            <person name="Everett M.V."/>
            <person name="Foulon E."/>
            <person name="Grimwood J."/>
            <person name="Gundlach H."/>
            <person name="Henrissat B."/>
            <person name="Napoli C."/>
            <person name="McDonald S.M."/>
            <person name="Parker M.S."/>
            <person name="Rombauts S."/>
            <person name="Salamov A."/>
            <person name="Von Dassow P."/>
            <person name="Badger J.H."/>
            <person name="Coutinho P.M."/>
            <person name="Demir E."/>
            <person name="Dubchak I."/>
            <person name="Gentemann C."/>
            <person name="Eikrem W."/>
            <person name="Gready J.E."/>
            <person name="John U."/>
            <person name="Lanier W."/>
            <person name="Lindquist E.A."/>
            <person name="Lucas S."/>
            <person name="Mayer K.F."/>
            <person name="Moreau H."/>
            <person name="Not F."/>
            <person name="Otillar R."/>
            <person name="Panaud O."/>
            <person name="Pangilinan J."/>
            <person name="Paulsen I."/>
            <person name="Piegu B."/>
            <person name="Poliakov A."/>
            <person name="Robbens S."/>
            <person name="Schmutz J."/>
            <person name="Toulza E."/>
            <person name="Wyss T."/>
            <person name="Zelensky A."/>
            <person name="Zhou K."/>
            <person name="Armbrust E.V."/>
            <person name="Bhattacharya D."/>
            <person name="Goodenough U.W."/>
            <person name="Van de Peer Y."/>
            <person name="Grigoriev I.V."/>
        </authorList>
    </citation>
    <scope>NUCLEOTIDE SEQUENCE [LARGE SCALE GENOMIC DNA]</scope>
    <source>
        <strain evidence="6">RCC299 / NOUM17</strain>
    </source>
</reference>
<feature type="region of interest" description="Disordered" evidence="2">
    <location>
        <begin position="1144"/>
        <end position="1226"/>
    </location>
</feature>
<feature type="compositionally biased region" description="Low complexity" evidence="2">
    <location>
        <begin position="334"/>
        <end position="345"/>
    </location>
</feature>
<dbReference type="Pfam" id="PF00098">
    <property type="entry name" value="zf-CCHC"/>
    <property type="match status" value="2"/>
</dbReference>
<dbReference type="AlphaFoldDB" id="C1EDB6"/>
<evidence type="ECO:0000259" key="3">
    <source>
        <dbReference type="PROSITE" id="PS50158"/>
    </source>
</evidence>
<dbReference type="KEGG" id="mis:MICPUN_61072"/>
<dbReference type="OrthoDB" id="10258692at2759"/>
<feature type="domain" description="CCHC-type" evidence="3">
    <location>
        <begin position="168"/>
        <end position="182"/>
    </location>
</feature>
<dbReference type="InterPro" id="IPR036875">
    <property type="entry name" value="Znf_CCHC_sf"/>
</dbReference>
<feature type="compositionally biased region" description="Low complexity" evidence="2">
    <location>
        <begin position="1144"/>
        <end position="1158"/>
    </location>
</feature>
<feature type="compositionally biased region" description="Basic and acidic residues" evidence="2">
    <location>
        <begin position="1159"/>
        <end position="1184"/>
    </location>
</feature>
<dbReference type="SUPFAM" id="SSF46689">
    <property type="entry name" value="Homeodomain-like"/>
    <property type="match status" value="2"/>
</dbReference>
<feature type="compositionally biased region" description="Low complexity" evidence="2">
    <location>
        <begin position="873"/>
        <end position="884"/>
    </location>
</feature>
<feature type="region of interest" description="Disordered" evidence="2">
    <location>
        <begin position="707"/>
        <end position="726"/>
    </location>
</feature>
<feature type="domain" description="SANT" evidence="4">
    <location>
        <begin position="791"/>
        <end position="842"/>
    </location>
</feature>
<feature type="domain" description="CCHC-type" evidence="3">
    <location>
        <begin position="146"/>
        <end position="161"/>
    </location>
</feature>
<accession>C1EDB6</accession>
<evidence type="ECO:0000313" key="5">
    <source>
        <dbReference type="EMBL" id="ACO65412.1"/>
    </source>
</evidence>
<feature type="compositionally biased region" description="Basic and acidic residues" evidence="2">
    <location>
        <begin position="1036"/>
        <end position="1046"/>
    </location>
</feature>
<dbReference type="GO" id="GO:0008270">
    <property type="term" value="F:zinc ion binding"/>
    <property type="evidence" value="ECO:0007669"/>
    <property type="project" value="UniProtKB-KW"/>
</dbReference>
<dbReference type="PANTHER" id="PTHR47340">
    <property type="entry name" value="DUPLICATED HOMEODOMAIN-LIKE SUPERFAMILY PROTEIN"/>
    <property type="match status" value="1"/>
</dbReference>
<keyword evidence="1" id="KW-0479">Metal-binding</keyword>
<dbReference type="InterPro" id="IPR001005">
    <property type="entry name" value="SANT/Myb"/>
</dbReference>
<dbReference type="PANTHER" id="PTHR47340:SF1">
    <property type="entry name" value="DUPLICATED HOMEODOMAIN-LIKE SUPERFAMILY PROTEIN"/>
    <property type="match status" value="1"/>
</dbReference>
<feature type="compositionally biased region" description="Low complexity" evidence="2">
    <location>
        <begin position="1049"/>
        <end position="1058"/>
    </location>
</feature>
<feature type="compositionally biased region" description="Basic and acidic residues" evidence="2">
    <location>
        <begin position="1"/>
        <end position="28"/>
    </location>
</feature>
<dbReference type="SUPFAM" id="SSF57756">
    <property type="entry name" value="Retrovirus zinc finger-like domains"/>
    <property type="match status" value="1"/>
</dbReference>
<dbReference type="Proteomes" id="UP000002009">
    <property type="component" value="Chromosome 9"/>
</dbReference>
<dbReference type="PROSITE" id="PS50158">
    <property type="entry name" value="ZF_CCHC"/>
    <property type="match status" value="2"/>
</dbReference>
<feature type="compositionally biased region" description="Gly residues" evidence="2">
    <location>
        <begin position="284"/>
        <end position="297"/>
    </location>
</feature>
<protein>
    <submittedName>
        <fullName evidence="5">Uncharacterized protein</fullName>
    </submittedName>
</protein>
<feature type="region of interest" description="Disordered" evidence="2">
    <location>
        <begin position="1"/>
        <end position="141"/>
    </location>
</feature>
<keyword evidence="6" id="KW-1185">Reference proteome</keyword>
<organism evidence="5 6">
    <name type="scientific">Micromonas commoda (strain RCC299 / NOUM17 / CCMP2709)</name>
    <name type="common">Picoplanktonic green alga</name>
    <dbReference type="NCBI Taxonomy" id="296587"/>
    <lineage>
        <taxon>Eukaryota</taxon>
        <taxon>Viridiplantae</taxon>
        <taxon>Chlorophyta</taxon>
        <taxon>Mamiellophyceae</taxon>
        <taxon>Mamiellales</taxon>
        <taxon>Mamiellaceae</taxon>
        <taxon>Micromonas</taxon>
    </lineage>
</organism>
<feature type="region of interest" description="Disordered" evidence="2">
    <location>
        <begin position="1019"/>
        <end position="1058"/>
    </location>
</feature>
<feature type="region of interest" description="Disordered" evidence="2">
    <location>
        <begin position="502"/>
        <end position="525"/>
    </location>
</feature>
<name>C1EDB6_MICCC</name>
<dbReference type="STRING" id="296587.C1EDB6"/>
<dbReference type="InterPro" id="IPR009057">
    <property type="entry name" value="Homeodomain-like_sf"/>
</dbReference>
<dbReference type="SMART" id="SM00717">
    <property type="entry name" value="SANT"/>
    <property type="match status" value="2"/>
</dbReference>
<feature type="compositionally biased region" description="Basic and acidic residues" evidence="2">
    <location>
        <begin position="195"/>
        <end position="223"/>
    </location>
</feature>
<feature type="compositionally biased region" description="Basic and acidic residues" evidence="2">
    <location>
        <begin position="1019"/>
        <end position="1028"/>
    </location>
</feature>
<feature type="domain" description="SANT" evidence="4">
    <location>
        <begin position="963"/>
        <end position="1009"/>
    </location>
</feature>
<feature type="compositionally biased region" description="Low complexity" evidence="2">
    <location>
        <begin position="358"/>
        <end position="371"/>
    </location>
</feature>
<feature type="compositionally biased region" description="Pro residues" evidence="2">
    <location>
        <begin position="127"/>
        <end position="137"/>
    </location>
</feature>
<feature type="compositionally biased region" description="Acidic residues" evidence="2">
    <location>
        <begin position="932"/>
        <end position="941"/>
    </location>
</feature>
<dbReference type="InterPro" id="IPR001878">
    <property type="entry name" value="Znf_CCHC"/>
</dbReference>
<dbReference type="InParanoid" id="C1EDB6"/>
<feature type="compositionally biased region" description="Basic and acidic residues" evidence="2">
    <location>
        <begin position="38"/>
        <end position="60"/>
    </location>
</feature>
<dbReference type="Gene3D" id="1.20.58.1880">
    <property type="match status" value="1"/>
</dbReference>
<dbReference type="RefSeq" id="XP_002504154.1">
    <property type="nucleotide sequence ID" value="XM_002504108.1"/>
</dbReference>
<feature type="compositionally biased region" description="Basic and acidic residues" evidence="2">
    <location>
        <begin position="885"/>
        <end position="904"/>
    </location>
</feature>
<dbReference type="SMART" id="SM00343">
    <property type="entry name" value="ZnF_C2HC"/>
    <property type="match status" value="2"/>
</dbReference>
<evidence type="ECO:0000313" key="6">
    <source>
        <dbReference type="Proteomes" id="UP000002009"/>
    </source>
</evidence>
<dbReference type="EMBL" id="CP001329">
    <property type="protein sequence ID" value="ACO65412.1"/>
    <property type="molecule type" value="Genomic_DNA"/>
</dbReference>
<dbReference type="InterPro" id="IPR017884">
    <property type="entry name" value="SANT_dom"/>
</dbReference>
<dbReference type="Gene3D" id="1.10.10.60">
    <property type="entry name" value="Homeodomain-like"/>
    <property type="match status" value="1"/>
</dbReference>
<evidence type="ECO:0000256" key="2">
    <source>
        <dbReference type="SAM" id="MobiDB-lite"/>
    </source>
</evidence>
<feature type="region of interest" description="Disordered" evidence="2">
    <location>
        <begin position="869"/>
        <end position="963"/>
    </location>
</feature>
<feature type="compositionally biased region" description="Low complexity" evidence="2">
    <location>
        <begin position="401"/>
        <end position="420"/>
    </location>
</feature>
<feature type="compositionally biased region" description="Basic and acidic residues" evidence="2">
    <location>
        <begin position="504"/>
        <end position="525"/>
    </location>
</feature>
<feature type="region of interest" description="Disordered" evidence="2">
    <location>
        <begin position="176"/>
        <end position="299"/>
    </location>
</feature>
<dbReference type="Gene3D" id="4.10.60.10">
    <property type="entry name" value="Zinc finger, CCHC-type"/>
    <property type="match status" value="2"/>
</dbReference>
<dbReference type="CDD" id="cd00167">
    <property type="entry name" value="SANT"/>
    <property type="match status" value="2"/>
</dbReference>
<keyword evidence="1" id="KW-0862">Zinc</keyword>
<feature type="compositionally biased region" description="Basic and acidic residues" evidence="2">
    <location>
        <begin position="233"/>
        <end position="248"/>
    </location>
</feature>
<evidence type="ECO:0000256" key="1">
    <source>
        <dbReference type="PROSITE-ProRule" id="PRU00047"/>
    </source>
</evidence>